<dbReference type="AlphaFoldDB" id="A0A4R4YHE6"/>
<comment type="caution">
    <text evidence="2">The sequence shown here is derived from an EMBL/GenBank/DDBJ whole genome shotgun (WGS) entry which is preliminary data.</text>
</comment>
<keyword evidence="1" id="KW-0472">Membrane</keyword>
<reference evidence="2 3" key="1">
    <citation type="submission" date="2019-03" db="EMBL/GenBank/DDBJ databases">
        <title>Draft genome sequences of novel Actinobacteria.</title>
        <authorList>
            <person name="Sahin N."/>
            <person name="Ay H."/>
            <person name="Saygin H."/>
        </authorList>
    </citation>
    <scope>NUCLEOTIDE SEQUENCE [LARGE SCALE GENOMIC DNA]</scope>
    <source>
        <strain evidence="2 3">CH32</strain>
    </source>
</reference>
<keyword evidence="1" id="KW-1133">Transmembrane helix</keyword>
<organism evidence="2 3">
    <name type="scientific">Nonomuraea terrae</name>
    <dbReference type="NCBI Taxonomy" id="2530383"/>
    <lineage>
        <taxon>Bacteria</taxon>
        <taxon>Bacillati</taxon>
        <taxon>Actinomycetota</taxon>
        <taxon>Actinomycetes</taxon>
        <taxon>Streptosporangiales</taxon>
        <taxon>Streptosporangiaceae</taxon>
        <taxon>Nonomuraea</taxon>
    </lineage>
</organism>
<keyword evidence="1" id="KW-0812">Transmembrane</keyword>
<name>A0A4R4YHE6_9ACTN</name>
<feature type="transmembrane region" description="Helical" evidence="1">
    <location>
        <begin position="7"/>
        <end position="25"/>
    </location>
</feature>
<evidence type="ECO:0000256" key="1">
    <source>
        <dbReference type="SAM" id="Phobius"/>
    </source>
</evidence>
<dbReference type="EMBL" id="SMKQ01000104">
    <property type="protein sequence ID" value="TDD44166.1"/>
    <property type="molecule type" value="Genomic_DNA"/>
</dbReference>
<proteinExistence type="predicted"/>
<dbReference type="PROSITE" id="PS51257">
    <property type="entry name" value="PROKAR_LIPOPROTEIN"/>
    <property type="match status" value="1"/>
</dbReference>
<feature type="transmembrane region" description="Helical" evidence="1">
    <location>
        <begin position="78"/>
        <end position="96"/>
    </location>
</feature>
<dbReference type="Proteomes" id="UP000295302">
    <property type="component" value="Unassembled WGS sequence"/>
</dbReference>
<keyword evidence="3" id="KW-1185">Reference proteome</keyword>
<dbReference type="RefSeq" id="WP_132617008.1">
    <property type="nucleotide sequence ID" value="NZ_SMKQ01000104.1"/>
</dbReference>
<accession>A0A4R4YHE6</accession>
<evidence type="ECO:0000313" key="2">
    <source>
        <dbReference type="EMBL" id="TDD44166.1"/>
    </source>
</evidence>
<protein>
    <submittedName>
        <fullName evidence="2">Uncharacterized protein</fullName>
    </submittedName>
</protein>
<feature type="transmembrane region" description="Helical" evidence="1">
    <location>
        <begin position="31"/>
        <end position="47"/>
    </location>
</feature>
<feature type="transmembrane region" description="Helical" evidence="1">
    <location>
        <begin position="54"/>
        <end position="72"/>
    </location>
</feature>
<sequence>MTPARWFGCGFLVAVASCVIAVLFAPDAASGSRVAVVTLLVLLYAVCVRDLTAAVGTAVMAWALVTAFFLGTERLGRAPVVLAVLVLVAATGTVYGKRRIR</sequence>
<evidence type="ECO:0000313" key="3">
    <source>
        <dbReference type="Proteomes" id="UP000295302"/>
    </source>
</evidence>
<gene>
    <name evidence="2" type="ORF">E1286_27745</name>
</gene>